<sequence length="403" mass="42035">MRMSFLGRGAAFLLPLLLALLMVLSLVFGAGSGDPQPARADGGAPNLAYVVGGGNGIGVIDIVKQQVQASIRLAGDPHMAYLSLDGRFLYVTQPGSGTVSMLAARTGQVLCSAHLPGAPSFVAFDPGANLLYAAGPQSPLISVLDPTNCSVQRTLHAASNVAGLAVAVVGTGISGGKGNQLWVSESQALAVYNSSGQRLATVPVPQGPLSITIPLGSIAYVSTRQHTIIAVNLGTREIYPTLFRGGDFGTMDYDAITGDIYVPDKASRHLYVLAPIIPGSPPPAEPDHSFTLSAAPQAVAITSDGQFGFVALANGDVAMLDIPARQIVQTFHVGGSPHFIITGLYPPALGTTAATAQSSNRLMTMALYILLALVIILPVLFFWLRQRLSHRQKPKDVTAHGKE</sequence>
<proteinExistence type="predicted"/>
<dbReference type="PANTHER" id="PTHR47197:SF3">
    <property type="entry name" value="DIHYDRO-HEME D1 DEHYDROGENASE"/>
    <property type="match status" value="1"/>
</dbReference>
<evidence type="ECO:0008006" key="3">
    <source>
        <dbReference type="Google" id="ProtNLM"/>
    </source>
</evidence>
<dbReference type="EMBL" id="AP019377">
    <property type="protein sequence ID" value="BBH94599.1"/>
    <property type="molecule type" value="Genomic_DNA"/>
</dbReference>
<dbReference type="PANTHER" id="PTHR47197">
    <property type="entry name" value="PROTEIN NIRF"/>
    <property type="match status" value="1"/>
</dbReference>
<dbReference type="SUPFAM" id="SSF50969">
    <property type="entry name" value="YVTN repeat-like/Quinoprotein amine dehydrogenase"/>
    <property type="match status" value="1"/>
</dbReference>
<dbReference type="InterPro" id="IPR015943">
    <property type="entry name" value="WD40/YVTN_repeat-like_dom_sf"/>
</dbReference>
<accession>A0A455T5C4</accession>
<keyword evidence="1" id="KW-0812">Transmembrane</keyword>
<organism evidence="2">
    <name type="scientific">Thermogemmatispora argillosa</name>
    <dbReference type="NCBI Taxonomy" id="2045280"/>
    <lineage>
        <taxon>Bacteria</taxon>
        <taxon>Bacillati</taxon>
        <taxon>Chloroflexota</taxon>
        <taxon>Ktedonobacteria</taxon>
        <taxon>Thermogemmatisporales</taxon>
        <taxon>Thermogemmatisporaceae</taxon>
        <taxon>Thermogemmatispora</taxon>
    </lineage>
</organism>
<dbReference type="AlphaFoldDB" id="A0A455T5C4"/>
<reference evidence="2" key="1">
    <citation type="submission" date="2018-12" db="EMBL/GenBank/DDBJ databases">
        <title>Novel natural products biosynthetic potential of the class Ktedonobacteria.</title>
        <authorList>
            <person name="Zheng Y."/>
            <person name="Saitou A."/>
            <person name="Wang C.M."/>
            <person name="Toyoda A."/>
            <person name="Minakuchi Y."/>
            <person name="Sekiguchi Y."/>
            <person name="Ueda K."/>
            <person name="Takano H."/>
            <person name="Sakai Y."/>
            <person name="Yokota A."/>
            <person name="Yabe S."/>
        </authorList>
    </citation>
    <scope>NUCLEOTIDE SEQUENCE</scope>
    <source>
        <strain evidence="2">A3-2</strain>
    </source>
</reference>
<evidence type="ECO:0000256" key="1">
    <source>
        <dbReference type="SAM" id="Phobius"/>
    </source>
</evidence>
<evidence type="ECO:0000313" key="2">
    <source>
        <dbReference type="EMBL" id="BBH94599.1"/>
    </source>
</evidence>
<feature type="transmembrane region" description="Helical" evidence="1">
    <location>
        <begin position="365"/>
        <end position="384"/>
    </location>
</feature>
<protein>
    <recommendedName>
        <fullName evidence="3">YncE family protein</fullName>
    </recommendedName>
</protein>
<dbReference type="InterPro" id="IPR011044">
    <property type="entry name" value="Quino_amine_DH_bsu"/>
</dbReference>
<keyword evidence="1" id="KW-1133">Transmembrane helix</keyword>
<name>A0A455T5C4_9CHLR</name>
<gene>
    <name evidence="2" type="ORF">KTA_27980</name>
</gene>
<dbReference type="Gene3D" id="2.130.10.10">
    <property type="entry name" value="YVTN repeat-like/Quinoprotein amine dehydrogenase"/>
    <property type="match status" value="1"/>
</dbReference>
<dbReference type="InterPro" id="IPR051200">
    <property type="entry name" value="Host-pathogen_enzymatic-act"/>
</dbReference>
<keyword evidence="1" id="KW-0472">Membrane</keyword>